<comment type="caution">
    <text evidence="2">The sequence shown here is derived from an EMBL/GenBank/DDBJ whole genome shotgun (WGS) entry which is preliminary data.</text>
</comment>
<keyword evidence="1" id="KW-1133">Transmembrane helix</keyword>
<dbReference type="RefSeq" id="WP_111269304.1">
    <property type="nucleotide sequence ID" value="NZ_QKWW01000016.1"/>
</dbReference>
<accession>A0A2W6NLQ3</accession>
<evidence type="ECO:0000313" key="2">
    <source>
        <dbReference type="EMBL" id="PZT56744.1"/>
    </source>
</evidence>
<feature type="transmembrane region" description="Helical" evidence="1">
    <location>
        <begin position="9"/>
        <end position="30"/>
    </location>
</feature>
<dbReference type="Proteomes" id="UP000249204">
    <property type="component" value="Unassembled WGS sequence"/>
</dbReference>
<reference evidence="2 3" key="1">
    <citation type="submission" date="2018-06" db="EMBL/GenBank/DDBJ databases">
        <title>Isolation of heavy metals resistant Paenibacillus silvae NC2 from Gold-Copper mine in ZiJin, China.</title>
        <authorList>
            <person name="Xu J."/>
            <person name="Mazhar H.S."/>
            <person name="Rensing C."/>
        </authorList>
    </citation>
    <scope>NUCLEOTIDE SEQUENCE [LARGE SCALE GENOMIC DNA]</scope>
    <source>
        <strain evidence="2 3">NC2</strain>
    </source>
</reference>
<feature type="transmembrane region" description="Helical" evidence="1">
    <location>
        <begin position="83"/>
        <end position="109"/>
    </location>
</feature>
<organism evidence="2 3">
    <name type="scientific">Paenibacillus silvae</name>
    <dbReference type="NCBI Taxonomy" id="1325358"/>
    <lineage>
        <taxon>Bacteria</taxon>
        <taxon>Bacillati</taxon>
        <taxon>Bacillota</taxon>
        <taxon>Bacilli</taxon>
        <taxon>Bacillales</taxon>
        <taxon>Paenibacillaceae</taxon>
        <taxon>Paenibacillus</taxon>
    </lineage>
</organism>
<keyword evidence="1" id="KW-0472">Membrane</keyword>
<evidence type="ECO:0000256" key="1">
    <source>
        <dbReference type="SAM" id="Phobius"/>
    </source>
</evidence>
<name>A0A2W6NLQ3_9BACL</name>
<gene>
    <name evidence="2" type="ORF">DN757_05700</name>
</gene>
<keyword evidence="1" id="KW-0812">Transmembrane</keyword>
<feature type="transmembrane region" description="Helical" evidence="1">
    <location>
        <begin position="42"/>
        <end position="62"/>
    </location>
</feature>
<evidence type="ECO:0008006" key="4">
    <source>
        <dbReference type="Google" id="ProtNLM"/>
    </source>
</evidence>
<dbReference type="AlphaFoldDB" id="A0A2W6NLQ3"/>
<proteinExistence type="predicted"/>
<sequence length="161" mass="17745">MPVSKKEQVIFGIMMCTGMVLVMMTFNLWHTGMLDQMSMMQILLQFVICFIIAFLVESFIVGPAAKKIAFSLPFAKSGKVKGIITMSLFMVIGMVLIMSLYGIVTAYLADQLNGVSVFGAYLHTIARNFSLALPLQLLVLGPLVRYLFSRLFKSGKTAVSA</sequence>
<dbReference type="Pfam" id="PF11391">
    <property type="entry name" value="DUF2798"/>
    <property type="match status" value="2"/>
</dbReference>
<feature type="transmembrane region" description="Helical" evidence="1">
    <location>
        <begin position="129"/>
        <end position="148"/>
    </location>
</feature>
<protein>
    <recommendedName>
        <fullName evidence="4">DUF2798 domain-containing protein</fullName>
    </recommendedName>
</protein>
<dbReference type="EMBL" id="QKWW01000016">
    <property type="protein sequence ID" value="PZT56744.1"/>
    <property type="molecule type" value="Genomic_DNA"/>
</dbReference>
<dbReference type="InterPro" id="IPR021529">
    <property type="entry name" value="DUF2798"/>
</dbReference>
<evidence type="ECO:0000313" key="3">
    <source>
        <dbReference type="Proteomes" id="UP000249204"/>
    </source>
</evidence>